<organism evidence="1">
    <name type="scientific">marine sediment metagenome</name>
    <dbReference type="NCBI Taxonomy" id="412755"/>
    <lineage>
        <taxon>unclassified sequences</taxon>
        <taxon>metagenomes</taxon>
        <taxon>ecological metagenomes</taxon>
    </lineage>
</organism>
<dbReference type="PANTHER" id="PTHR10098">
    <property type="entry name" value="RAPSYN-RELATED"/>
    <property type="match status" value="1"/>
</dbReference>
<dbReference type="AlphaFoldDB" id="A0A0F9U5T3"/>
<evidence type="ECO:0000313" key="1">
    <source>
        <dbReference type="EMBL" id="KKN49018.1"/>
    </source>
</evidence>
<dbReference type="EMBL" id="LAZR01001190">
    <property type="protein sequence ID" value="KKN49018.1"/>
    <property type="molecule type" value="Genomic_DNA"/>
</dbReference>
<dbReference type="Pfam" id="PF13289">
    <property type="entry name" value="SIR2_2"/>
    <property type="match status" value="1"/>
</dbReference>
<proteinExistence type="predicted"/>
<dbReference type="Gene3D" id="1.25.40.10">
    <property type="entry name" value="Tetratricopeptide repeat domain"/>
    <property type="match status" value="3"/>
</dbReference>
<protein>
    <submittedName>
        <fullName evidence="1">Uncharacterized protein</fullName>
    </submittedName>
</protein>
<reference evidence="1" key="1">
    <citation type="journal article" date="2015" name="Nature">
        <title>Complex archaea that bridge the gap between prokaryotes and eukaryotes.</title>
        <authorList>
            <person name="Spang A."/>
            <person name="Saw J.H."/>
            <person name="Jorgensen S.L."/>
            <person name="Zaremba-Niedzwiedzka K."/>
            <person name="Martijn J."/>
            <person name="Lind A.E."/>
            <person name="van Eijk R."/>
            <person name="Schleper C."/>
            <person name="Guy L."/>
            <person name="Ettema T.J."/>
        </authorList>
    </citation>
    <scope>NUCLEOTIDE SEQUENCE</scope>
</reference>
<gene>
    <name evidence="1" type="ORF">LCGC14_0646980</name>
</gene>
<sequence length="806" mass="92827">MDNEIDFKEYTEDIESFFPPESGYTFLVGAGISMDAPTNMPSALQIVRALLELSAPLEEIEKLLSLKKLRFELVVEKFQIELDEELRFLDYLELISKPNIIHLFLGNIITRGNYVVTTNFDYMIEHALINILDKKWHQDIIPVITKEDFIFYQDPQKLKNSGKYVFYKIHGSKRNIITGNETKQSLITTISSLGKEREEGEIFALEPFKKLAIYNLMKKRTLVVMGYSGNDDFDIGPTLKELPYLKKLIWIEHSPGTEIEFTRIHQDNYLKDKEDFSDIEKLLHEISRSVEFDIILIRTNTSNFIKSKLWKIFLPYSPINELDRHGVSGVSPEVPNFSDWIKKIYDKIPIIKKYRLASQLFYFLKELDDVVRCSERGLSLAKEVGDLWSKSYFLNFLGLINQIKGNYDKAIELYENALHIDEESDDLSGKATDLGNIGSILLTKGEYNLAREKYQEALILSEEVGDPSGIIINLNNLGRINEIRNELELALQKYKKAMEITDEIGDLSRKTALLNNIGMVYRTQGQFDLALENFSSALKLVENLGDLYGKIILLNNIGRIYDEKSNYEKALEKYSQTIEVADQLGDLSKKAGCLNNIGSVHLAQGDIDLALEKYQEALNIEERLGDPLMKIIYLNNIGTIYNNLENYNLAREKFAEALIIADNIGDITKKALLLTKIGAINMVQEDYETAVEKYEEAVLIYEKLGDYPNKAASLSNIGRIYEILENYYEALRRYEATLQVDQYVKDSFGIASDFYNIGRIYDIQSEYRKALQNYDESLKLFIHLEQKQHIELIQNKIREINRKIGN</sequence>
<comment type="caution">
    <text evidence="1">The sequence shown here is derived from an EMBL/GenBank/DDBJ whole genome shotgun (WGS) entry which is preliminary data.</text>
</comment>
<dbReference type="InterPro" id="IPR011990">
    <property type="entry name" value="TPR-like_helical_dom_sf"/>
</dbReference>
<dbReference type="Pfam" id="PF13424">
    <property type="entry name" value="TPR_12"/>
    <property type="match status" value="4"/>
</dbReference>
<dbReference type="SMART" id="SM00028">
    <property type="entry name" value="TPR"/>
    <property type="match status" value="10"/>
</dbReference>
<accession>A0A0F9U5T3</accession>
<dbReference type="SUPFAM" id="SSF48452">
    <property type="entry name" value="TPR-like"/>
    <property type="match status" value="3"/>
</dbReference>
<name>A0A0F9U5T3_9ZZZZ</name>
<dbReference type="InterPro" id="IPR019734">
    <property type="entry name" value="TPR_rpt"/>
</dbReference>
<dbReference type="PROSITE" id="PS50005">
    <property type="entry name" value="TPR"/>
    <property type="match status" value="8"/>
</dbReference>